<dbReference type="RefSeq" id="WP_247381388.1">
    <property type="nucleotide sequence ID" value="NZ_JALLGV010000010.1"/>
</dbReference>
<feature type="transmembrane region" description="Helical" evidence="1">
    <location>
        <begin position="198"/>
        <end position="217"/>
    </location>
</feature>
<dbReference type="Proteomes" id="UP001597119">
    <property type="component" value="Unassembled WGS sequence"/>
</dbReference>
<feature type="transmembrane region" description="Helical" evidence="1">
    <location>
        <begin position="147"/>
        <end position="167"/>
    </location>
</feature>
<evidence type="ECO:0000313" key="2">
    <source>
        <dbReference type="EMBL" id="MFD1588398.1"/>
    </source>
</evidence>
<dbReference type="AlphaFoldDB" id="A0ABD6CG63"/>
<sequence length="603" mass="66697">MSEYSPAWHQRVLLAAGFLAFAIGVLSAWAAPGRHYELDIYAATPNAFWLGVGMAVLIGLFVAYHGAVTRRIRLAALALLGLSVFAILGLPIVRNYYFYGPGDSLSHLGWARLIDDGSLSPFNIMYPGIHTTSVFVKSVLDVELTRAMQYVVLIFTAVFVVFVPLCVRELTDSRWAVVTGFVAALLLLPINNVSVFHLPYPTAQAIFFIPLMLYLAIKYVTLPDDSFPRSVTSVGALLALTSLTIVVLHPQQASSVLLLFGGIVAVQFLYRLFKRDHPVSNQRPFYFQFAFVFLAFLAWTMRFDRSGSAVQSFVNGLIGGTEAVGDEVTGRTTSLAILGGSIEELFVKIFLVAFIFSVIAGFVALLAVLGRLDDDPVQGTTLRYLSFGLGFLGVTFLLFFAASVSVYPFRYLGAIMVVVTVLAIVGVLEGIPFSIPWGSWRAVQTVAVVVFGIFLAMQAAHVHESPYIYRSSDQVTKMTMTGYANTFDSRDSEVWFTGIDGGPKRYIDAIYGTSREDKRTPSGAVFEGYEESIPPSVWGNNMTQHYDRDRYVPVTAQDRQTQVALYDGFEYSTKGFRGLRTTPGIHRVRSNGDFRLYYIDEQE</sequence>
<feature type="transmembrane region" description="Helical" evidence="1">
    <location>
        <begin position="345"/>
        <end position="369"/>
    </location>
</feature>
<keyword evidence="1" id="KW-1133">Transmembrane helix</keyword>
<feature type="transmembrane region" description="Helical" evidence="1">
    <location>
        <begin position="408"/>
        <end position="428"/>
    </location>
</feature>
<feature type="transmembrane region" description="Helical" evidence="1">
    <location>
        <begin position="74"/>
        <end position="93"/>
    </location>
</feature>
<keyword evidence="1" id="KW-0812">Transmembrane</keyword>
<proteinExistence type="predicted"/>
<feature type="transmembrane region" description="Helical" evidence="1">
    <location>
        <begin position="174"/>
        <end position="192"/>
    </location>
</feature>
<evidence type="ECO:0000313" key="3">
    <source>
        <dbReference type="Proteomes" id="UP001597119"/>
    </source>
</evidence>
<comment type="caution">
    <text evidence="2">The sequence shown here is derived from an EMBL/GenBank/DDBJ whole genome shotgun (WGS) entry which is preliminary data.</text>
</comment>
<feature type="transmembrane region" description="Helical" evidence="1">
    <location>
        <begin position="229"/>
        <end position="249"/>
    </location>
</feature>
<keyword evidence="1" id="KW-0472">Membrane</keyword>
<gene>
    <name evidence="2" type="ORF">ACFR9U_15555</name>
</gene>
<feature type="transmembrane region" description="Helical" evidence="1">
    <location>
        <begin position="255"/>
        <end position="273"/>
    </location>
</feature>
<feature type="transmembrane region" description="Helical" evidence="1">
    <location>
        <begin position="285"/>
        <end position="303"/>
    </location>
</feature>
<evidence type="ECO:0000256" key="1">
    <source>
        <dbReference type="SAM" id="Phobius"/>
    </source>
</evidence>
<dbReference type="EMBL" id="JBHUDJ010000011">
    <property type="protein sequence ID" value="MFD1588398.1"/>
    <property type="molecule type" value="Genomic_DNA"/>
</dbReference>
<name>A0ABD6CG63_9EURY</name>
<feature type="transmembrane region" description="Helical" evidence="1">
    <location>
        <begin position="46"/>
        <end position="67"/>
    </location>
</feature>
<keyword evidence="3" id="KW-1185">Reference proteome</keyword>
<feature type="transmembrane region" description="Helical" evidence="1">
    <location>
        <begin position="440"/>
        <end position="460"/>
    </location>
</feature>
<organism evidence="2 3">
    <name type="scientific">Halorientalis brevis</name>
    <dbReference type="NCBI Taxonomy" id="1126241"/>
    <lineage>
        <taxon>Archaea</taxon>
        <taxon>Methanobacteriati</taxon>
        <taxon>Methanobacteriota</taxon>
        <taxon>Stenosarchaea group</taxon>
        <taxon>Halobacteria</taxon>
        <taxon>Halobacteriales</taxon>
        <taxon>Haloarculaceae</taxon>
        <taxon>Halorientalis</taxon>
    </lineage>
</organism>
<reference evidence="2 3" key="1">
    <citation type="journal article" date="2019" name="Int. J. Syst. Evol. Microbiol.">
        <title>The Global Catalogue of Microorganisms (GCM) 10K type strain sequencing project: providing services to taxonomists for standard genome sequencing and annotation.</title>
        <authorList>
            <consortium name="The Broad Institute Genomics Platform"/>
            <consortium name="The Broad Institute Genome Sequencing Center for Infectious Disease"/>
            <person name="Wu L."/>
            <person name="Ma J."/>
        </authorList>
    </citation>
    <scope>NUCLEOTIDE SEQUENCE [LARGE SCALE GENOMIC DNA]</scope>
    <source>
        <strain evidence="2 3">CGMCC 1.12125</strain>
    </source>
</reference>
<accession>A0ABD6CG63</accession>
<feature type="transmembrane region" description="Helical" evidence="1">
    <location>
        <begin position="381"/>
        <end position="402"/>
    </location>
</feature>
<protein>
    <submittedName>
        <fullName evidence="2">Uncharacterized protein</fullName>
    </submittedName>
</protein>